<feature type="domain" description="LTD" evidence="4">
    <location>
        <begin position="2044"/>
        <end position="2175"/>
    </location>
</feature>
<protein>
    <submittedName>
        <fullName evidence="5">Lamin tail domain-containing protein</fullName>
    </submittedName>
</protein>
<evidence type="ECO:0000256" key="3">
    <source>
        <dbReference type="SAM" id="SignalP"/>
    </source>
</evidence>
<dbReference type="PROSITE" id="PS51841">
    <property type="entry name" value="LTD"/>
    <property type="match status" value="3"/>
</dbReference>
<reference evidence="5 6" key="1">
    <citation type="journal article" date="2023" name="Microbiol. Resour. Announc.">
        <title>Complete Genome Sequence of Imperialibacter roseus strain P4T.</title>
        <authorList>
            <person name="Tizabi D.R."/>
            <person name="Bachvaroff T."/>
            <person name="Hill R.T."/>
        </authorList>
    </citation>
    <scope>NUCLEOTIDE SEQUENCE [LARGE SCALE GENOMIC DNA]</scope>
    <source>
        <strain evidence="5 6">P4T</strain>
    </source>
</reference>
<gene>
    <name evidence="5" type="ORF">RT717_26140</name>
</gene>
<dbReference type="Gene3D" id="2.60.40.1220">
    <property type="match status" value="10"/>
</dbReference>
<keyword evidence="6" id="KW-1185">Reference proteome</keyword>
<dbReference type="InterPro" id="IPR001322">
    <property type="entry name" value="Lamin_tail_dom"/>
</dbReference>
<organism evidence="5 6">
    <name type="scientific">Imperialibacter roseus</name>
    <dbReference type="NCBI Taxonomy" id="1324217"/>
    <lineage>
        <taxon>Bacteria</taxon>
        <taxon>Pseudomonadati</taxon>
        <taxon>Bacteroidota</taxon>
        <taxon>Cytophagia</taxon>
        <taxon>Cytophagales</taxon>
        <taxon>Flammeovirgaceae</taxon>
        <taxon>Imperialibacter</taxon>
    </lineage>
</organism>
<dbReference type="EMBL" id="CP136051">
    <property type="protein sequence ID" value="WOK06559.1"/>
    <property type="molecule type" value="Genomic_DNA"/>
</dbReference>
<dbReference type="Gene3D" id="2.60.40.4070">
    <property type="match status" value="1"/>
</dbReference>
<feature type="domain" description="LTD" evidence="4">
    <location>
        <begin position="597"/>
        <end position="722"/>
    </location>
</feature>
<dbReference type="RefSeq" id="WP_317489273.1">
    <property type="nucleotide sequence ID" value="NZ_CP136051.1"/>
</dbReference>
<evidence type="ECO:0000313" key="5">
    <source>
        <dbReference type="EMBL" id="WOK06559.1"/>
    </source>
</evidence>
<proteinExistence type="predicted"/>
<feature type="chain" id="PRO_5045112489" evidence="3">
    <location>
        <begin position="20"/>
        <end position="2334"/>
    </location>
</feature>
<feature type="signal peptide" evidence="3">
    <location>
        <begin position="1"/>
        <end position="19"/>
    </location>
</feature>
<dbReference type="SUPFAM" id="SSF74853">
    <property type="entry name" value="Lamin A/C globular tail domain"/>
    <property type="match status" value="2"/>
</dbReference>
<dbReference type="Pfam" id="PF13205">
    <property type="entry name" value="Big_5"/>
    <property type="match status" value="1"/>
</dbReference>
<dbReference type="InterPro" id="IPR032812">
    <property type="entry name" value="SbsA_Ig"/>
</dbReference>
<feature type="compositionally biased region" description="Polar residues" evidence="2">
    <location>
        <begin position="762"/>
        <end position="777"/>
    </location>
</feature>
<keyword evidence="1 3" id="KW-0732">Signal</keyword>
<dbReference type="Pfam" id="PF00932">
    <property type="entry name" value="LTD"/>
    <property type="match status" value="4"/>
</dbReference>
<sequence length="2334" mass="252432">MTFRAICCSIILTSCLSFHSLCQVIDDFSDGDLSINPVWQGSTGYFIFNVAENKLQSQGPSATESYYISTINEFMNWTTWDFSVKLNFDPTNSNNIRVYIASDQQDLLGSLNGYFIRIGENGSADGIDLYRQEGTTVTKLQDGPDGQVATSPDVRIRVQRDDIGNWEITADLSGGASFTDDVLTYFDDTFTSTSYFGVVVNQTTTNKNNYYFGSLSVTADLTVESIEAISKNTVKLLFNQAVTEATVSETSNFTIDNAITVNSATRSAGNSSRVDLTVSDLSTDDYFLTVSNLIKEQTGTLQGVIDPIAFSYTQLTLSDIITPSSTELKLIFNDNLDETAAETVSNYTINGGIGTPVSAVLNPSNAKEVLLTLGAELGEQAYELALPNGLSNASGNSQIESSAAYDFDFVVPLIAEAVEVMSKNQLTISFNKAVAVGSAQTLENYFVNKGIGIPSLAAIGAEPNEVVLTLGTSLLNDSYEVSISNLTDESSTPLSPEPTVLAFSYLLLTITDISVTGEKTLQLTFNQAVDPSSAALVSNYSLNDAFGNPQTASVSEADDKIVELTFSEDFFNFTYELTINGVVNADGNASAENLVEAVMVSKPTPLGTLIITEIFADPNPKGIIPESPVLPTASGAEFVEIYNPGTHSINLNGFNLTGGSIGNHSIGGGAYLAMMPTTYFADYAGLANAITVTSWNSLTNSGEVITLKDQLGNIIDEVTFSSSWNDDSEKDGGWSLEKINPEPACESSANWRTSIDEKGATPGTQNSVFDDSPDTTAPTVAEVEIVDEETIAIHFNEKMGTDLAGITASLNGEDAAGFSFPDDQTLSITLTMPLVSEAQYALELAGLSDCAGNPMANGSIDFYYDTKPPVPVQAVLRSFSSLLLRFDEPLKETDAEKEENYKIVDLDIAPTKASLLAESSQSVLLEFEEPFAVGASYEIEISNLKDTLENVMANPITLVFSVEQHIDSVWAEGANFLSVSFNMVPDNGSMASADNYLLDSKAKPLKVIAVAQNIARLIFESNFSENKDLTLSVSNLTNSDADELITPDYTFRYDTKSPVIDSIVAMDAFHLVVYFNEELQASYAEATGNYEWQQHHHPDSAILQPDRKSILLSFDEPFPQETEQQLSVVNLKDLYGNQITKAVTKPFVYDTLPPRVNGVIVTSPKTLEISFSEAVTADASAADHYLLGNKQPIVAKRILPDSNIVALTFAESLPDVNNIPLLIDGISDFHGNVTEKISAQVNNEDLQPGKVTAVSENKVLISFNKALSDGFDVSKVEGKDIEATQMGPEPHLIELETSSKFEEDSLYNYTFNGLTSTGGIALGASKSISFTYYSRVKQVTSNHPVVAELLLSVQVNKDSLSMTTNMMVEPGAIIPSLVLEDTDEPNKVNIYFDKNLPFNETLVLSFSELYDVWGRKIPDQSIPFVIDAHPPTVENVFSRLFSEVIVEFSEKVSSSTALSPNHYTVLGLAQPDHVVFTGADQLSVSLSFKNEFVDKTTYQLVVKNVEDISGNLMQADTLSFTYARPNIPKTGEVLITEIMADPSPTVGLPEVEYVELYNNSDVDFELSAFKFVNSDKAFELGEGRLTSGGYLILCSPNDAPSLADFGVVVGLTGWSALSNTKDSLSLINYYDEVIDQAVYTTSWYKDSQKDEGGWSLERILGESACGEDYRWAASKNELGGTPGSANSLTFSEVDSVAPTLVSIAVVAPNQLSLVFSEWVSEIGLTGLQVTVSSGPEAASFELGEDQTSVLATLKQTFTPGSEYMVTVSGVVDCSGNKMKVAEMKVGVGRSPTFGELIISEVMPDPDPTQGLPEAEYIEIFNPTSEWISYNGVSLIVGEKQATFPNGAIPPGSFLILGSSGNQPRLKEFGSTLAITSMPSLNNDGDDISLYIEGNLLHRMQYDDDLFTDNAKRDGGWALEIIDVNLPCAGEENWTASTNENGGTPGQINSVNNTLGDGTPASLMEVIPTSDSTLLARLSEQVIIDADKLQISMTPSLGELTIQSNLLTNNFTIQFQESISPGTFYTVSLSGLVDCRGNISPAEQLSASFILPSPSDSLDVVINEVLFNPRSGGVDFVELYNRSDKYLDINGWEVGNILTATGEPNDFNTITNSNHLLAPGHFLALTESPTTLKGDYPSAKEEAFFEADLPTYPNTEGGVIIRNADGRVLDWFNYDEDLHSPFLEDVKGVALERVSVEHETNDPENWESGVSTTGFATPGYNNANQRAGQPATGKVSAEPQAFIPGDALNGFTEITFDSSLTNARIDVYIYDMAGRKIKTLTQGQIVADGSFFRWDGSTDKGEMARVGVYIIQIEYFNAAGQKDVVRTTVAVGARF</sequence>
<dbReference type="Proteomes" id="UP001302349">
    <property type="component" value="Chromosome"/>
</dbReference>
<accession>A0ABZ0ING5</accession>
<evidence type="ECO:0000256" key="2">
    <source>
        <dbReference type="SAM" id="MobiDB-lite"/>
    </source>
</evidence>
<evidence type="ECO:0000256" key="1">
    <source>
        <dbReference type="ARBA" id="ARBA00022729"/>
    </source>
</evidence>
<dbReference type="InterPro" id="IPR036415">
    <property type="entry name" value="Lamin_tail_dom_sf"/>
</dbReference>
<name>A0ABZ0ING5_9BACT</name>
<feature type="domain" description="LTD" evidence="4">
    <location>
        <begin position="1521"/>
        <end position="1641"/>
    </location>
</feature>
<evidence type="ECO:0000259" key="4">
    <source>
        <dbReference type="PROSITE" id="PS51841"/>
    </source>
</evidence>
<dbReference type="InterPro" id="IPR014755">
    <property type="entry name" value="Cu-Rt/internalin_Ig-like"/>
</dbReference>
<feature type="region of interest" description="Disordered" evidence="2">
    <location>
        <begin position="724"/>
        <end position="777"/>
    </location>
</feature>
<evidence type="ECO:0000313" key="6">
    <source>
        <dbReference type="Proteomes" id="UP001302349"/>
    </source>
</evidence>
<dbReference type="PROSITE" id="PS51257">
    <property type="entry name" value="PROKAR_LIPOPROTEIN"/>
    <property type="match status" value="1"/>
</dbReference>